<evidence type="ECO:0000313" key="2">
    <source>
        <dbReference type="Proteomes" id="UP000008021"/>
    </source>
</evidence>
<name>A0A0E0CBD3_9ORYZ</name>
<dbReference type="HOGENOM" id="CLU_2175003_0_0_1"/>
<dbReference type="Proteomes" id="UP000008021">
    <property type="component" value="Chromosome 1"/>
</dbReference>
<proteinExistence type="predicted"/>
<dbReference type="EnsemblPlants" id="OMERI01G36950.1">
    <property type="protein sequence ID" value="OMERI01G36950.1"/>
    <property type="gene ID" value="OMERI01G36950"/>
</dbReference>
<accession>A0A0E0CBD3</accession>
<protein>
    <submittedName>
        <fullName evidence="1">Uncharacterized protein</fullName>
    </submittedName>
</protein>
<organism evidence="1">
    <name type="scientific">Oryza meridionalis</name>
    <dbReference type="NCBI Taxonomy" id="40149"/>
    <lineage>
        <taxon>Eukaryota</taxon>
        <taxon>Viridiplantae</taxon>
        <taxon>Streptophyta</taxon>
        <taxon>Embryophyta</taxon>
        <taxon>Tracheophyta</taxon>
        <taxon>Spermatophyta</taxon>
        <taxon>Magnoliopsida</taxon>
        <taxon>Liliopsida</taxon>
        <taxon>Poales</taxon>
        <taxon>Poaceae</taxon>
        <taxon>BOP clade</taxon>
        <taxon>Oryzoideae</taxon>
        <taxon>Oryzeae</taxon>
        <taxon>Oryzinae</taxon>
        <taxon>Oryza</taxon>
    </lineage>
</organism>
<keyword evidence="2" id="KW-1185">Reference proteome</keyword>
<reference evidence="1" key="2">
    <citation type="submission" date="2018-05" db="EMBL/GenBank/DDBJ databases">
        <title>OmerRS3 (Oryza meridionalis Reference Sequence Version 3).</title>
        <authorList>
            <person name="Zhang J."/>
            <person name="Kudrna D."/>
            <person name="Lee S."/>
            <person name="Talag J."/>
            <person name="Welchert J."/>
            <person name="Wing R.A."/>
        </authorList>
    </citation>
    <scope>NUCLEOTIDE SEQUENCE [LARGE SCALE GENOMIC DNA]</scope>
    <source>
        <strain evidence="1">cv. OR44</strain>
    </source>
</reference>
<reference evidence="1" key="1">
    <citation type="submission" date="2015-04" db="UniProtKB">
        <authorList>
            <consortium name="EnsemblPlants"/>
        </authorList>
    </citation>
    <scope>IDENTIFICATION</scope>
</reference>
<dbReference type="Gramene" id="OMERI01G36950.1">
    <property type="protein sequence ID" value="OMERI01G36950.1"/>
    <property type="gene ID" value="OMERI01G36950"/>
</dbReference>
<sequence length="110" mass="12118">MSSRRVGFCLSGSQPKLSSEAIDVFLLIGSAQTAELGFAVRRGEISRIRRGLSGARRARNGKYQGAEGGVRLGPFSRNHEAKVRVKQKKCLICSLCPGKKNEEFNIYVNF</sequence>
<dbReference type="AlphaFoldDB" id="A0A0E0CBD3"/>
<evidence type="ECO:0000313" key="1">
    <source>
        <dbReference type="EnsemblPlants" id="OMERI01G36950.1"/>
    </source>
</evidence>